<proteinExistence type="predicted"/>
<accession>A0A9D2FKG7</accession>
<dbReference type="Proteomes" id="UP000824105">
    <property type="component" value="Unassembled WGS sequence"/>
</dbReference>
<evidence type="ECO:0000313" key="1">
    <source>
        <dbReference type="EMBL" id="HIZ62908.1"/>
    </source>
</evidence>
<sequence>MKLTKCEQGHFYDGDKYPACPYCNTDLQSESAIVHTSAAAEAAEAAPPEGPVTGWLVVTAGPGRGRDLRLGVGRTFLGLDGAAAPVTLSPDAPLGVRQAAVAYDEKTGAFTLLPGSSQQLCYLGGRAVLEPGPLAAGAELTLGESTLRFVPFCGGGFQW</sequence>
<dbReference type="InterPro" id="IPR008984">
    <property type="entry name" value="SMAD_FHA_dom_sf"/>
</dbReference>
<reference evidence="1" key="1">
    <citation type="journal article" date="2021" name="PeerJ">
        <title>Extensive microbial diversity within the chicken gut microbiome revealed by metagenomics and culture.</title>
        <authorList>
            <person name="Gilroy R."/>
            <person name="Ravi A."/>
            <person name="Getino M."/>
            <person name="Pursley I."/>
            <person name="Horton D.L."/>
            <person name="Alikhan N.F."/>
            <person name="Baker D."/>
            <person name="Gharbi K."/>
            <person name="Hall N."/>
            <person name="Watson M."/>
            <person name="Adriaenssens E.M."/>
            <person name="Foster-Nyarko E."/>
            <person name="Jarju S."/>
            <person name="Secka A."/>
            <person name="Antonio M."/>
            <person name="Oren A."/>
            <person name="Chaudhuri R.R."/>
            <person name="La Ragione R."/>
            <person name="Hildebrand F."/>
            <person name="Pallen M.J."/>
        </authorList>
    </citation>
    <scope>NUCLEOTIDE SEQUENCE</scope>
    <source>
        <strain evidence="1">CHK188-11489</strain>
    </source>
</reference>
<dbReference type="AlphaFoldDB" id="A0A9D2FKG7"/>
<evidence type="ECO:0008006" key="3">
    <source>
        <dbReference type="Google" id="ProtNLM"/>
    </source>
</evidence>
<evidence type="ECO:0000313" key="2">
    <source>
        <dbReference type="Proteomes" id="UP000824105"/>
    </source>
</evidence>
<dbReference type="SUPFAM" id="SSF49879">
    <property type="entry name" value="SMAD/FHA domain"/>
    <property type="match status" value="1"/>
</dbReference>
<protein>
    <recommendedName>
        <fullName evidence="3">FHA domain-containing protein</fullName>
    </recommendedName>
</protein>
<dbReference type="EMBL" id="DXBF01000069">
    <property type="protein sequence ID" value="HIZ62908.1"/>
    <property type="molecule type" value="Genomic_DNA"/>
</dbReference>
<gene>
    <name evidence="1" type="ORF">H9724_09115</name>
</gene>
<name>A0A9D2FKG7_9FIRM</name>
<dbReference type="Gene3D" id="2.60.200.20">
    <property type="match status" value="1"/>
</dbReference>
<reference evidence="1" key="2">
    <citation type="submission" date="2021-04" db="EMBL/GenBank/DDBJ databases">
        <authorList>
            <person name="Gilroy R."/>
        </authorList>
    </citation>
    <scope>NUCLEOTIDE SEQUENCE</scope>
    <source>
        <strain evidence="1">CHK188-11489</strain>
    </source>
</reference>
<organism evidence="1 2">
    <name type="scientific">Candidatus Gemmiger avistercoris</name>
    <dbReference type="NCBI Taxonomy" id="2838606"/>
    <lineage>
        <taxon>Bacteria</taxon>
        <taxon>Bacillati</taxon>
        <taxon>Bacillota</taxon>
        <taxon>Clostridia</taxon>
        <taxon>Eubacteriales</taxon>
        <taxon>Gemmiger</taxon>
    </lineage>
</organism>
<comment type="caution">
    <text evidence="1">The sequence shown here is derived from an EMBL/GenBank/DDBJ whole genome shotgun (WGS) entry which is preliminary data.</text>
</comment>
<dbReference type="CDD" id="cd00060">
    <property type="entry name" value="FHA"/>
    <property type="match status" value="1"/>
</dbReference>